<name>A0ACA9S7W4_9GLOM</name>
<dbReference type="EMBL" id="CAJVQC010092302">
    <property type="protein sequence ID" value="CAG8826513.1"/>
    <property type="molecule type" value="Genomic_DNA"/>
</dbReference>
<evidence type="ECO:0000313" key="2">
    <source>
        <dbReference type="Proteomes" id="UP000789920"/>
    </source>
</evidence>
<feature type="non-terminal residue" evidence="1">
    <location>
        <position position="176"/>
    </location>
</feature>
<reference evidence="1" key="1">
    <citation type="submission" date="2021-06" db="EMBL/GenBank/DDBJ databases">
        <authorList>
            <person name="Kallberg Y."/>
            <person name="Tangrot J."/>
            <person name="Rosling A."/>
        </authorList>
    </citation>
    <scope>NUCLEOTIDE SEQUENCE</scope>
    <source>
        <strain evidence="1">MA461A</strain>
    </source>
</reference>
<organism evidence="1 2">
    <name type="scientific">Racocetra persica</name>
    <dbReference type="NCBI Taxonomy" id="160502"/>
    <lineage>
        <taxon>Eukaryota</taxon>
        <taxon>Fungi</taxon>
        <taxon>Fungi incertae sedis</taxon>
        <taxon>Mucoromycota</taxon>
        <taxon>Glomeromycotina</taxon>
        <taxon>Glomeromycetes</taxon>
        <taxon>Diversisporales</taxon>
        <taxon>Gigasporaceae</taxon>
        <taxon>Racocetra</taxon>
    </lineage>
</organism>
<feature type="non-terminal residue" evidence="1">
    <location>
        <position position="1"/>
    </location>
</feature>
<evidence type="ECO:0000313" key="1">
    <source>
        <dbReference type="EMBL" id="CAG8826513.1"/>
    </source>
</evidence>
<proteinExistence type="predicted"/>
<sequence>SQIPYSLSNNISITTKRPKSRSKWHFGIRSQNPPLEVMLEIYRGLKNIGMEWKTIDPFHVRSRYIYPSGLQVKIDLQLYRLDINNYLVDFKNVGYELPSVAESMSSTSSPSSFESQVESFMLSNQQDSTSSSTINDRQGEAPMSSNILQVDGKEVTSVYPFFDVCTKLITELAISA</sequence>
<accession>A0ACA9S7W4</accession>
<protein>
    <submittedName>
        <fullName evidence="1">13733_t:CDS:1</fullName>
    </submittedName>
</protein>
<dbReference type="Proteomes" id="UP000789920">
    <property type="component" value="Unassembled WGS sequence"/>
</dbReference>
<gene>
    <name evidence="1" type="ORF">RPERSI_LOCUS26755</name>
</gene>
<comment type="caution">
    <text evidence="1">The sequence shown here is derived from an EMBL/GenBank/DDBJ whole genome shotgun (WGS) entry which is preliminary data.</text>
</comment>
<keyword evidence="2" id="KW-1185">Reference proteome</keyword>